<evidence type="ECO:0000256" key="2">
    <source>
        <dbReference type="ARBA" id="ARBA00022448"/>
    </source>
</evidence>
<keyword evidence="5 11" id="KW-0732">Signal</keyword>
<dbReference type="Gene3D" id="2.60.40.1120">
    <property type="entry name" value="Carboxypeptidase-like, regulatory domain"/>
    <property type="match status" value="1"/>
</dbReference>
<dbReference type="InterPro" id="IPR039426">
    <property type="entry name" value="TonB-dep_rcpt-like"/>
</dbReference>
<feature type="domain" description="TonB-dependent receptor-like beta-barrel" evidence="12">
    <location>
        <begin position="358"/>
        <end position="832"/>
    </location>
</feature>
<dbReference type="GO" id="GO:0044718">
    <property type="term" value="P:siderophore transmembrane transport"/>
    <property type="evidence" value="ECO:0007669"/>
    <property type="project" value="TreeGrafter"/>
</dbReference>
<dbReference type="Pfam" id="PF07715">
    <property type="entry name" value="Plug"/>
    <property type="match status" value="1"/>
</dbReference>
<protein>
    <submittedName>
        <fullName evidence="14">TonB-dependent receptor-like protein</fullName>
    </submittedName>
</protein>
<dbReference type="SUPFAM" id="SSF49464">
    <property type="entry name" value="Carboxypeptidase regulatory domain-like"/>
    <property type="match status" value="1"/>
</dbReference>
<keyword evidence="7 10" id="KW-0472">Membrane</keyword>
<dbReference type="InterPro" id="IPR036942">
    <property type="entry name" value="Beta-barrel_TonB_sf"/>
</dbReference>
<keyword evidence="4" id="KW-0812">Transmembrane</keyword>
<gene>
    <name evidence="14" type="ORF">CLV31_101404</name>
</gene>
<evidence type="ECO:0000256" key="10">
    <source>
        <dbReference type="RuleBase" id="RU003357"/>
    </source>
</evidence>
<evidence type="ECO:0000256" key="8">
    <source>
        <dbReference type="ARBA" id="ARBA00023170"/>
    </source>
</evidence>
<dbReference type="Proteomes" id="UP000248917">
    <property type="component" value="Unassembled WGS sequence"/>
</dbReference>
<feature type="domain" description="TonB-dependent receptor plug" evidence="13">
    <location>
        <begin position="236"/>
        <end position="308"/>
    </location>
</feature>
<dbReference type="SUPFAM" id="SSF56935">
    <property type="entry name" value="Porins"/>
    <property type="match status" value="1"/>
</dbReference>
<name>A0A326S1S2_9BACT</name>
<evidence type="ECO:0000313" key="15">
    <source>
        <dbReference type="Proteomes" id="UP000248917"/>
    </source>
</evidence>
<dbReference type="PANTHER" id="PTHR30069">
    <property type="entry name" value="TONB-DEPENDENT OUTER MEMBRANE RECEPTOR"/>
    <property type="match status" value="1"/>
</dbReference>
<feature type="signal peptide" evidence="11">
    <location>
        <begin position="1"/>
        <end position="19"/>
    </location>
</feature>
<dbReference type="GO" id="GO:0009279">
    <property type="term" value="C:cell outer membrane"/>
    <property type="evidence" value="ECO:0007669"/>
    <property type="project" value="UniProtKB-SubCell"/>
</dbReference>
<feature type="chain" id="PRO_5016360490" evidence="11">
    <location>
        <begin position="20"/>
        <end position="874"/>
    </location>
</feature>
<dbReference type="GO" id="GO:0015344">
    <property type="term" value="F:siderophore uptake transmembrane transporter activity"/>
    <property type="evidence" value="ECO:0007669"/>
    <property type="project" value="TreeGrafter"/>
</dbReference>
<evidence type="ECO:0000256" key="7">
    <source>
        <dbReference type="ARBA" id="ARBA00023136"/>
    </source>
</evidence>
<proteinExistence type="inferred from homology"/>
<evidence type="ECO:0000259" key="12">
    <source>
        <dbReference type="Pfam" id="PF00593"/>
    </source>
</evidence>
<reference evidence="14 15" key="1">
    <citation type="submission" date="2018-06" db="EMBL/GenBank/DDBJ databases">
        <title>Genomic Encyclopedia of Archaeal and Bacterial Type Strains, Phase II (KMG-II): from individual species to whole genera.</title>
        <authorList>
            <person name="Goeker M."/>
        </authorList>
    </citation>
    <scope>NUCLEOTIDE SEQUENCE [LARGE SCALE GENOMIC DNA]</scope>
    <source>
        <strain evidence="14 15">T4</strain>
    </source>
</reference>
<comment type="similarity">
    <text evidence="10">Belongs to the TonB-dependent receptor family.</text>
</comment>
<evidence type="ECO:0000256" key="5">
    <source>
        <dbReference type="ARBA" id="ARBA00022729"/>
    </source>
</evidence>
<dbReference type="OrthoDB" id="9758870at2"/>
<sequence>MKYLIVFLLLVSFATPSLAQNEDSFLRLKLQLEQYTSQTGKRILILDKDISLLNQPEQVVPITSLPDQLIQGTAYSFFEFNQKYVVIYPSSLREDYLVAQESAAVNTEKKSYPINGIIRDNEMRTTIAGALFSIPQLETATQTDDKGRFELTLPEGTYIAYVSSMGKETERRILKVYGDVSLDITLFESVRELDLVTVSDRAIDANVMSTLPGATRMPLEDLKLLPPLLGEVDVVKSIMLLPGVSTVGEGASGFNVRGGGVDQNLILMDGAPVFNSSHMFGFFSIFNQDAIKDAELFKGDIPAQYGGRMSSVLAINTRAGDTETWYFGGGIGFLSSRLGAHGPIGERTQLMLTARAAYPNWILQRIPNPQIVNSKTEFQDANLRIDHRINDRNTVMLSLYSSSDYFRFGADTAYSWRTNLASLKWNSYFGEKIGSELTMAYSGYRNSILGEALNNEFDLRSSINYLSIQQQLSWEGEKWEGIEAGYQINHYRMGMGDLIPLREETLINPVTIPDEQGIEGAAYLQVPLKFSEKLQGQAGLRYSHFAAIGPRSVYQYEEGEPRTPGSLVDTLQFSSGEVIRQYGGFEPRLALRYAFSDEFSIKGSVNRNLQYLHLLTNNFASAPVDLWKLSDSYLGPQESWQYAMGLYRNLKQNTIEASLELYYKDMPRIVEYREGAKLFLNPTLETDLVMGEGYAYGSEFLLRKNTGKLNGWVSYTFSRSYRKVDSQSGTEINQGNYFPSNWDQPHDLTIVSSYQPIRRVSFNATFNYRTGRPITLPSGIYDVGGNLVIDYQERNQARIPDYHRMDLGMTYYFYQKKNSKYKSHVTFSVYNVYARRNAFSWFFQPSPESGIPKSYRLAVIGTAIPSVTYNFSFR</sequence>
<dbReference type="Gene3D" id="2.40.170.20">
    <property type="entry name" value="TonB-dependent receptor, beta-barrel domain"/>
    <property type="match status" value="1"/>
</dbReference>
<dbReference type="InterPro" id="IPR008969">
    <property type="entry name" value="CarboxyPept-like_regulatory"/>
</dbReference>
<dbReference type="InterPro" id="IPR000531">
    <property type="entry name" value="Beta-barrel_TonB"/>
</dbReference>
<comment type="subcellular location">
    <subcellularLocation>
        <location evidence="1">Cell outer membrane</location>
        <topology evidence="1">Multi-pass membrane protein</topology>
    </subcellularLocation>
</comment>
<keyword evidence="15" id="KW-1185">Reference proteome</keyword>
<dbReference type="Pfam" id="PF13715">
    <property type="entry name" value="CarbopepD_reg_2"/>
    <property type="match status" value="1"/>
</dbReference>
<evidence type="ECO:0000256" key="11">
    <source>
        <dbReference type="SAM" id="SignalP"/>
    </source>
</evidence>
<organism evidence="14 15">
    <name type="scientific">Algoriphagus aquaeductus</name>
    <dbReference type="NCBI Taxonomy" id="475299"/>
    <lineage>
        <taxon>Bacteria</taxon>
        <taxon>Pseudomonadati</taxon>
        <taxon>Bacteroidota</taxon>
        <taxon>Cytophagia</taxon>
        <taxon>Cytophagales</taxon>
        <taxon>Cyclobacteriaceae</taxon>
        <taxon>Algoriphagus</taxon>
    </lineage>
</organism>
<keyword evidence="6 10" id="KW-0798">TonB box</keyword>
<dbReference type="PANTHER" id="PTHR30069:SF29">
    <property type="entry name" value="HEMOGLOBIN AND HEMOGLOBIN-HAPTOGLOBIN-BINDING PROTEIN 1-RELATED"/>
    <property type="match status" value="1"/>
</dbReference>
<dbReference type="EMBL" id="QKTX01000001">
    <property type="protein sequence ID" value="PZV87527.1"/>
    <property type="molecule type" value="Genomic_DNA"/>
</dbReference>
<dbReference type="Gene3D" id="2.170.130.10">
    <property type="entry name" value="TonB-dependent receptor, plug domain"/>
    <property type="match status" value="1"/>
</dbReference>
<evidence type="ECO:0000256" key="4">
    <source>
        <dbReference type="ARBA" id="ARBA00022692"/>
    </source>
</evidence>
<keyword evidence="3" id="KW-1134">Transmembrane beta strand</keyword>
<evidence type="ECO:0000256" key="9">
    <source>
        <dbReference type="ARBA" id="ARBA00023237"/>
    </source>
</evidence>
<dbReference type="RefSeq" id="WP_111391198.1">
    <property type="nucleotide sequence ID" value="NZ_QKTX01000001.1"/>
</dbReference>
<keyword evidence="8 14" id="KW-0675">Receptor</keyword>
<dbReference type="InterPro" id="IPR037066">
    <property type="entry name" value="Plug_dom_sf"/>
</dbReference>
<comment type="caution">
    <text evidence="14">The sequence shown here is derived from an EMBL/GenBank/DDBJ whole genome shotgun (WGS) entry which is preliminary data.</text>
</comment>
<dbReference type="AlphaFoldDB" id="A0A326S1S2"/>
<evidence type="ECO:0000259" key="13">
    <source>
        <dbReference type="Pfam" id="PF07715"/>
    </source>
</evidence>
<keyword evidence="2" id="KW-0813">Transport</keyword>
<dbReference type="Pfam" id="PF00593">
    <property type="entry name" value="TonB_dep_Rec_b-barrel"/>
    <property type="match status" value="1"/>
</dbReference>
<keyword evidence="9" id="KW-0998">Cell outer membrane</keyword>
<evidence type="ECO:0000256" key="3">
    <source>
        <dbReference type="ARBA" id="ARBA00022452"/>
    </source>
</evidence>
<evidence type="ECO:0000256" key="1">
    <source>
        <dbReference type="ARBA" id="ARBA00004571"/>
    </source>
</evidence>
<evidence type="ECO:0000256" key="6">
    <source>
        <dbReference type="ARBA" id="ARBA00023077"/>
    </source>
</evidence>
<evidence type="ECO:0000313" key="14">
    <source>
        <dbReference type="EMBL" id="PZV87527.1"/>
    </source>
</evidence>
<accession>A0A326S1S2</accession>
<dbReference type="InterPro" id="IPR012910">
    <property type="entry name" value="Plug_dom"/>
</dbReference>